<dbReference type="AlphaFoldDB" id="A0A5J5EIJ8"/>
<keyword evidence="3" id="KW-1185">Reference proteome</keyword>
<dbReference type="Proteomes" id="UP000326924">
    <property type="component" value="Unassembled WGS sequence"/>
</dbReference>
<sequence>MSPAQPQIDAKSQALLYSWIWKHGSPIKLAAKNYVWQCNYCDFITARYNGLLLSAHLLKQHRIVEPTHINVNYWIYKHGEKVVKDGEYWWRCDTCAETFPRGHQGGIARHLCVEHAIHNHLDASASRRGKLQNPKKYKCDCCSKDSEQAAPLENMVVPPHSRSCVDKPYNPSEIPTPRTRHIDNVLTQLPSIPQLDPTKKRLFSPMEKQPAWEPDTSILQRLGTQLQPVLAHALAAPSSPGGPIDAAGLRVSPISRTASPLSTGFQTPATSVYSVPGRENFAFQQSARMHACTLTPSPSSSPVASLRGGASQLSSREGSGVVKHGTHTTTISTWGASASRTAAAASGGFQPRDSSDESTREEEYVSVLKRFSQMHARAQASAPPVAFEGGSKKSSNSVEVKEGAASANAATFGTATTDFTGFQLRAPSALSVPGMDYFQISRGFEGMSFSGQNTQFSPMQPAEQITPTAFSPPSAPLHTAVPEADAAAAAPLDDPYNLELIDAWMNIPFGMELDWEI</sequence>
<dbReference type="InParanoid" id="A0A5J5EIJ8"/>
<feature type="region of interest" description="Disordered" evidence="1">
    <location>
        <begin position="342"/>
        <end position="361"/>
    </location>
</feature>
<dbReference type="EMBL" id="VXIS01000277">
    <property type="protein sequence ID" value="KAA8895260.1"/>
    <property type="molecule type" value="Genomic_DNA"/>
</dbReference>
<evidence type="ECO:0000313" key="2">
    <source>
        <dbReference type="EMBL" id="KAA8895260.1"/>
    </source>
</evidence>
<evidence type="ECO:0000313" key="3">
    <source>
        <dbReference type="Proteomes" id="UP000326924"/>
    </source>
</evidence>
<reference evidence="2 3" key="1">
    <citation type="submission" date="2019-09" db="EMBL/GenBank/DDBJ databases">
        <title>Draft genome of the ectomycorrhizal ascomycete Sphaerosporella brunnea.</title>
        <authorList>
            <consortium name="DOE Joint Genome Institute"/>
            <person name="Benucci G.M."/>
            <person name="Marozzi G."/>
            <person name="Antonielli L."/>
            <person name="Sanchez S."/>
            <person name="Marco P."/>
            <person name="Wang X."/>
            <person name="Falini L.B."/>
            <person name="Barry K."/>
            <person name="Haridas S."/>
            <person name="Lipzen A."/>
            <person name="Labutti K."/>
            <person name="Grigoriev I.V."/>
            <person name="Murat C."/>
            <person name="Martin F."/>
            <person name="Albertini E."/>
            <person name="Donnini D."/>
            <person name="Bonito G."/>
        </authorList>
    </citation>
    <scope>NUCLEOTIDE SEQUENCE [LARGE SCALE GENOMIC DNA]</scope>
    <source>
        <strain evidence="2 3">Sb_GMNB300</strain>
    </source>
</reference>
<feature type="region of interest" description="Disordered" evidence="1">
    <location>
        <begin position="292"/>
        <end position="324"/>
    </location>
</feature>
<name>A0A5J5EIJ8_9PEZI</name>
<protein>
    <submittedName>
        <fullName evidence="2">Uncharacterized protein</fullName>
    </submittedName>
</protein>
<gene>
    <name evidence="2" type="ORF">FN846DRAFT_911969</name>
</gene>
<proteinExistence type="predicted"/>
<accession>A0A5J5EIJ8</accession>
<comment type="caution">
    <text evidence="2">The sequence shown here is derived from an EMBL/GenBank/DDBJ whole genome shotgun (WGS) entry which is preliminary data.</text>
</comment>
<evidence type="ECO:0000256" key="1">
    <source>
        <dbReference type="SAM" id="MobiDB-lite"/>
    </source>
</evidence>
<feature type="compositionally biased region" description="Polar residues" evidence="1">
    <location>
        <begin position="294"/>
        <end position="303"/>
    </location>
</feature>
<organism evidence="2 3">
    <name type="scientific">Sphaerosporella brunnea</name>
    <dbReference type="NCBI Taxonomy" id="1250544"/>
    <lineage>
        <taxon>Eukaryota</taxon>
        <taxon>Fungi</taxon>
        <taxon>Dikarya</taxon>
        <taxon>Ascomycota</taxon>
        <taxon>Pezizomycotina</taxon>
        <taxon>Pezizomycetes</taxon>
        <taxon>Pezizales</taxon>
        <taxon>Pyronemataceae</taxon>
        <taxon>Sphaerosporella</taxon>
    </lineage>
</organism>